<evidence type="ECO:0000313" key="1">
    <source>
        <dbReference type="EMBL" id="CAL1703757.1"/>
    </source>
</evidence>
<name>A0ABP1D7B4_9APHY</name>
<evidence type="ECO:0000313" key="2">
    <source>
        <dbReference type="Proteomes" id="UP001497453"/>
    </source>
</evidence>
<gene>
    <name evidence="1" type="ORF">GFSPODELE1_LOCUS4712</name>
</gene>
<keyword evidence="2" id="KW-1185">Reference proteome</keyword>
<dbReference type="Proteomes" id="UP001497453">
    <property type="component" value="Chromosome 3"/>
</dbReference>
<proteinExistence type="predicted"/>
<accession>A0ABP1D7B4</accession>
<dbReference type="EMBL" id="OZ037946">
    <property type="protein sequence ID" value="CAL1703757.1"/>
    <property type="molecule type" value="Genomic_DNA"/>
</dbReference>
<sequence length="116" mass="13425">MTCEFAGCVHICTDVPPGLGEQRTLFSLPDDGSSFERHITSDYHRNNVNKFLRLTGSERIERVKRECHPCEAMINVSERNRSTIMLNDRGSDHERWSILTHFEFKLSCSEIFSFSL</sequence>
<organism evidence="1 2">
    <name type="scientific">Somion occarium</name>
    <dbReference type="NCBI Taxonomy" id="3059160"/>
    <lineage>
        <taxon>Eukaryota</taxon>
        <taxon>Fungi</taxon>
        <taxon>Dikarya</taxon>
        <taxon>Basidiomycota</taxon>
        <taxon>Agaricomycotina</taxon>
        <taxon>Agaricomycetes</taxon>
        <taxon>Polyporales</taxon>
        <taxon>Cerrenaceae</taxon>
        <taxon>Somion</taxon>
    </lineage>
</organism>
<reference evidence="2" key="1">
    <citation type="submission" date="2024-04" db="EMBL/GenBank/DDBJ databases">
        <authorList>
            <person name="Shaw F."/>
            <person name="Minotto A."/>
        </authorList>
    </citation>
    <scope>NUCLEOTIDE SEQUENCE [LARGE SCALE GENOMIC DNA]</scope>
</reference>
<protein>
    <submittedName>
        <fullName evidence="1">Uncharacterized protein</fullName>
    </submittedName>
</protein>